<accession>X1QJG5</accession>
<dbReference type="EMBL" id="BARV01024020">
    <property type="protein sequence ID" value="GAI43404.1"/>
    <property type="molecule type" value="Genomic_DNA"/>
</dbReference>
<gene>
    <name evidence="1" type="ORF">S06H3_39292</name>
</gene>
<protein>
    <submittedName>
        <fullName evidence="1">Uncharacterized protein</fullName>
    </submittedName>
</protein>
<organism evidence="1">
    <name type="scientific">marine sediment metagenome</name>
    <dbReference type="NCBI Taxonomy" id="412755"/>
    <lineage>
        <taxon>unclassified sequences</taxon>
        <taxon>metagenomes</taxon>
        <taxon>ecological metagenomes</taxon>
    </lineage>
</organism>
<dbReference type="AlphaFoldDB" id="X1QJG5"/>
<evidence type="ECO:0000313" key="1">
    <source>
        <dbReference type="EMBL" id="GAI43404.1"/>
    </source>
</evidence>
<feature type="non-terminal residue" evidence="1">
    <location>
        <position position="56"/>
    </location>
</feature>
<name>X1QJG5_9ZZZZ</name>
<sequence length="56" mass="6681">MTDAERHMHFRATTETAERLDNYILKIMSRNGYVRSGLKSKILRRALNDWLDKNEN</sequence>
<proteinExistence type="predicted"/>
<reference evidence="1" key="1">
    <citation type="journal article" date="2014" name="Front. Microbiol.">
        <title>High frequency of phylogenetically diverse reductive dehalogenase-homologous genes in deep subseafloor sedimentary metagenomes.</title>
        <authorList>
            <person name="Kawai M."/>
            <person name="Futagami T."/>
            <person name="Toyoda A."/>
            <person name="Takaki Y."/>
            <person name="Nishi S."/>
            <person name="Hori S."/>
            <person name="Arai W."/>
            <person name="Tsubouchi T."/>
            <person name="Morono Y."/>
            <person name="Uchiyama I."/>
            <person name="Ito T."/>
            <person name="Fujiyama A."/>
            <person name="Inagaki F."/>
            <person name="Takami H."/>
        </authorList>
    </citation>
    <scope>NUCLEOTIDE SEQUENCE</scope>
    <source>
        <strain evidence="1">Expedition CK06-06</strain>
    </source>
</reference>
<comment type="caution">
    <text evidence="1">The sequence shown here is derived from an EMBL/GenBank/DDBJ whole genome shotgun (WGS) entry which is preliminary data.</text>
</comment>